<proteinExistence type="predicted"/>
<accession>A0AAD7JRX3</accession>
<dbReference type="EMBL" id="JARKIB010000016">
    <property type="protein sequence ID" value="KAJ7770672.1"/>
    <property type="molecule type" value="Genomic_DNA"/>
</dbReference>
<gene>
    <name evidence="2" type="ORF">B0H16DRAFT_1452097</name>
</gene>
<organism evidence="2 3">
    <name type="scientific">Mycena metata</name>
    <dbReference type="NCBI Taxonomy" id="1033252"/>
    <lineage>
        <taxon>Eukaryota</taxon>
        <taxon>Fungi</taxon>
        <taxon>Dikarya</taxon>
        <taxon>Basidiomycota</taxon>
        <taxon>Agaricomycotina</taxon>
        <taxon>Agaricomycetes</taxon>
        <taxon>Agaricomycetidae</taxon>
        <taxon>Agaricales</taxon>
        <taxon>Marasmiineae</taxon>
        <taxon>Mycenaceae</taxon>
        <taxon>Mycena</taxon>
    </lineage>
</organism>
<sequence length="323" mass="36227">MPAGKKASTSKTGTTADAPKKRGNPSDFKGARLEFLLAHLDVYAEHSKKKTLADFLPSLFHDYWCLYHWTLLLNEDPPPGCSLAPEEAETAFKVRNTDLSEDEMGRKPKVQNDLKGKIKCWFNRQRPGSMGIHANPYFGFLKQLRNAQGSAPKKLPDYQFYLQHEDFKDGVAAQFKEERGDTPAARHLALRCEIGCEMLAVESQEVKTRLEEESIAAHEAAMEKFETATDDLPSVDPEVQKEYRDNFLTIVAPLLHGIRMYTGYTLNLVAARIDGDKLDCTTANAVFQFFPLSVLVALKLTPIVLPSPPDTLLHTLSYPAPFR</sequence>
<protein>
    <submittedName>
        <fullName evidence="2">Uncharacterized protein</fullName>
    </submittedName>
</protein>
<name>A0AAD7JRX3_9AGAR</name>
<evidence type="ECO:0000313" key="3">
    <source>
        <dbReference type="Proteomes" id="UP001215598"/>
    </source>
</evidence>
<keyword evidence="3" id="KW-1185">Reference proteome</keyword>
<comment type="caution">
    <text evidence="2">The sequence shown here is derived from an EMBL/GenBank/DDBJ whole genome shotgun (WGS) entry which is preliminary data.</text>
</comment>
<evidence type="ECO:0000313" key="2">
    <source>
        <dbReference type="EMBL" id="KAJ7770672.1"/>
    </source>
</evidence>
<dbReference type="AlphaFoldDB" id="A0AAD7JRX3"/>
<feature type="compositionally biased region" description="Low complexity" evidence="1">
    <location>
        <begin position="1"/>
        <end position="16"/>
    </location>
</feature>
<dbReference type="Proteomes" id="UP001215598">
    <property type="component" value="Unassembled WGS sequence"/>
</dbReference>
<feature type="region of interest" description="Disordered" evidence="1">
    <location>
        <begin position="1"/>
        <end position="25"/>
    </location>
</feature>
<reference evidence="2" key="1">
    <citation type="submission" date="2023-03" db="EMBL/GenBank/DDBJ databases">
        <title>Massive genome expansion in bonnet fungi (Mycena s.s.) driven by repeated elements and novel gene families across ecological guilds.</title>
        <authorList>
            <consortium name="Lawrence Berkeley National Laboratory"/>
            <person name="Harder C.B."/>
            <person name="Miyauchi S."/>
            <person name="Viragh M."/>
            <person name="Kuo A."/>
            <person name="Thoen E."/>
            <person name="Andreopoulos B."/>
            <person name="Lu D."/>
            <person name="Skrede I."/>
            <person name="Drula E."/>
            <person name="Henrissat B."/>
            <person name="Morin E."/>
            <person name="Kohler A."/>
            <person name="Barry K."/>
            <person name="LaButti K."/>
            <person name="Morin E."/>
            <person name="Salamov A."/>
            <person name="Lipzen A."/>
            <person name="Mereny Z."/>
            <person name="Hegedus B."/>
            <person name="Baldrian P."/>
            <person name="Stursova M."/>
            <person name="Weitz H."/>
            <person name="Taylor A."/>
            <person name="Grigoriev I.V."/>
            <person name="Nagy L.G."/>
            <person name="Martin F."/>
            <person name="Kauserud H."/>
        </authorList>
    </citation>
    <scope>NUCLEOTIDE SEQUENCE</scope>
    <source>
        <strain evidence="2">CBHHK182m</strain>
    </source>
</reference>
<evidence type="ECO:0000256" key="1">
    <source>
        <dbReference type="SAM" id="MobiDB-lite"/>
    </source>
</evidence>